<dbReference type="Gene3D" id="3.90.550.10">
    <property type="entry name" value="Spore Coat Polysaccharide Biosynthesis Protein SpsA, Chain A"/>
    <property type="match status" value="1"/>
</dbReference>
<keyword evidence="4" id="KW-1133">Transmembrane helix</keyword>
<keyword evidence="4" id="KW-0472">Membrane</keyword>
<keyword evidence="4" id="KW-0812">Transmembrane</keyword>
<organism evidence="6 7">
    <name type="scientific">Candidatus Sungbacteria bacterium RIFCSPLOWO2_01_FULL_59_16</name>
    <dbReference type="NCBI Taxonomy" id="1802280"/>
    <lineage>
        <taxon>Bacteria</taxon>
        <taxon>Candidatus Sungiibacteriota</taxon>
    </lineage>
</organism>
<dbReference type="PANTHER" id="PTHR43630">
    <property type="entry name" value="POLY-BETA-1,6-N-ACETYL-D-GLUCOSAMINE SYNTHASE"/>
    <property type="match status" value="1"/>
</dbReference>
<evidence type="ECO:0000313" key="6">
    <source>
        <dbReference type="EMBL" id="OHA08506.1"/>
    </source>
</evidence>
<evidence type="ECO:0000256" key="2">
    <source>
        <dbReference type="ARBA" id="ARBA00022676"/>
    </source>
</evidence>
<dbReference type="SUPFAM" id="SSF53448">
    <property type="entry name" value="Nucleotide-diphospho-sugar transferases"/>
    <property type="match status" value="1"/>
</dbReference>
<keyword evidence="2" id="KW-0328">Glycosyltransferase</keyword>
<dbReference type="PANTHER" id="PTHR43630:SF1">
    <property type="entry name" value="POLY-BETA-1,6-N-ACETYL-D-GLUCOSAMINE SYNTHASE"/>
    <property type="match status" value="1"/>
</dbReference>
<sequence>MISSLLFGDASPAAAPVVQHLKNFFIPRRYPRSDAGSHSVRVAAIIPAFKPDALAIQLVRNLIHWNPDIAVYVVDDCTPEPYEALHNIFAAIRSISRRVTVLRTPANRMKAGAINYALETIYQFQRPLPDAILTLDDDVVITPRTVRNLMIELFSADTFGAVCSQCRVLNKNANFLTRLQGLEYIGFNATRIADEGFFQGPLVMHGMLTAFRTEALRTVGKFTENHLIEDYEITTRLKRAGWHVKSAPDAVAWTKVPERLGHLWRQRTRWLYGGIIIVTQIRYWRAVVQDLIGHGLFLATLGVIGASFLAGNGTVPAAVSAAIIVCSLVQFVVWYLFNLWLMRFYPERDRVDWLIRASIIPEFLYANLLTLILLGAYLFFIFTAIAARLTRAPVAVEWGVGKMRSIFGFLGYTERWGTRSASS</sequence>
<accession>A0A1G2LA43</accession>
<dbReference type="InterPro" id="IPR001173">
    <property type="entry name" value="Glyco_trans_2-like"/>
</dbReference>
<dbReference type="Proteomes" id="UP000176705">
    <property type="component" value="Unassembled WGS sequence"/>
</dbReference>
<evidence type="ECO:0000256" key="4">
    <source>
        <dbReference type="SAM" id="Phobius"/>
    </source>
</evidence>
<proteinExistence type="inferred from homology"/>
<dbReference type="EMBL" id="MHQS01000015">
    <property type="protein sequence ID" value="OHA08506.1"/>
    <property type="molecule type" value="Genomic_DNA"/>
</dbReference>
<reference evidence="6 7" key="1">
    <citation type="journal article" date="2016" name="Nat. Commun.">
        <title>Thousands of microbial genomes shed light on interconnected biogeochemical processes in an aquifer system.</title>
        <authorList>
            <person name="Anantharaman K."/>
            <person name="Brown C.T."/>
            <person name="Hug L.A."/>
            <person name="Sharon I."/>
            <person name="Castelle C.J."/>
            <person name="Probst A.J."/>
            <person name="Thomas B.C."/>
            <person name="Singh A."/>
            <person name="Wilkins M.J."/>
            <person name="Karaoz U."/>
            <person name="Brodie E.L."/>
            <person name="Williams K.H."/>
            <person name="Hubbard S.S."/>
            <person name="Banfield J.F."/>
        </authorList>
    </citation>
    <scope>NUCLEOTIDE SEQUENCE [LARGE SCALE GENOMIC DNA]</scope>
</reference>
<feature type="transmembrane region" description="Helical" evidence="4">
    <location>
        <begin position="317"/>
        <end position="342"/>
    </location>
</feature>
<feature type="transmembrane region" description="Helical" evidence="4">
    <location>
        <begin position="363"/>
        <end position="387"/>
    </location>
</feature>
<name>A0A1G2LA43_9BACT</name>
<evidence type="ECO:0000313" key="7">
    <source>
        <dbReference type="Proteomes" id="UP000176705"/>
    </source>
</evidence>
<dbReference type="GO" id="GO:0016757">
    <property type="term" value="F:glycosyltransferase activity"/>
    <property type="evidence" value="ECO:0007669"/>
    <property type="project" value="UniProtKB-KW"/>
</dbReference>
<comment type="caution">
    <text evidence="6">The sequence shown here is derived from an EMBL/GenBank/DDBJ whole genome shotgun (WGS) entry which is preliminary data.</text>
</comment>
<feature type="domain" description="Glycosyltransferase 2-like" evidence="5">
    <location>
        <begin position="132"/>
        <end position="329"/>
    </location>
</feature>
<dbReference type="STRING" id="1802280.A3B37_00180"/>
<evidence type="ECO:0000256" key="3">
    <source>
        <dbReference type="ARBA" id="ARBA00022679"/>
    </source>
</evidence>
<dbReference type="InterPro" id="IPR029044">
    <property type="entry name" value="Nucleotide-diphossugar_trans"/>
</dbReference>
<evidence type="ECO:0000256" key="1">
    <source>
        <dbReference type="ARBA" id="ARBA00006739"/>
    </source>
</evidence>
<dbReference type="CDD" id="cd06423">
    <property type="entry name" value="CESA_like"/>
    <property type="match status" value="1"/>
</dbReference>
<dbReference type="AlphaFoldDB" id="A0A1G2LA43"/>
<feature type="transmembrane region" description="Helical" evidence="4">
    <location>
        <begin position="291"/>
        <end position="311"/>
    </location>
</feature>
<gene>
    <name evidence="6" type="ORF">A3B37_00180</name>
</gene>
<protein>
    <recommendedName>
        <fullName evidence="5">Glycosyltransferase 2-like domain-containing protein</fullName>
    </recommendedName>
</protein>
<dbReference type="Pfam" id="PF13632">
    <property type="entry name" value="Glyco_trans_2_3"/>
    <property type="match status" value="1"/>
</dbReference>
<comment type="similarity">
    <text evidence="1">Belongs to the glycosyltransferase 2 family.</text>
</comment>
<evidence type="ECO:0000259" key="5">
    <source>
        <dbReference type="Pfam" id="PF13632"/>
    </source>
</evidence>
<keyword evidence="3" id="KW-0808">Transferase</keyword>